<dbReference type="Gene3D" id="3.30.565.10">
    <property type="entry name" value="Histidine kinase-like ATPase, C-terminal domain"/>
    <property type="match status" value="1"/>
</dbReference>
<dbReference type="Proteomes" id="UP001501243">
    <property type="component" value="Unassembled WGS sequence"/>
</dbReference>
<evidence type="ECO:0000256" key="5">
    <source>
        <dbReference type="ARBA" id="ARBA00023012"/>
    </source>
</evidence>
<evidence type="ECO:0000256" key="4">
    <source>
        <dbReference type="ARBA" id="ARBA00022777"/>
    </source>
</evidence>
<keyword evidence="5" id="KW-0902">Two-component regulatory system</keyword>
<gene>
    <name evidence="7" type="ORF">GCM10023172_17470</name>
</gene>
<keyword evidence="3" id="KW-0808">Transferase</keyword>
<dbReference type="EC" id="2.7.13.3" evidence="2"/>
<dbReference type="PANTHER" id="PTHR24421:SF10">
    <property type="entry name" value="NITRATE_NITRITE SENSOR PROTEIN NARQ"/>
    <property type="match status" value="1"/>
</dbReference>
<comment type="catalytic activity">
    <reaction evidence="1">
        <text>ATP + protein L-histidine = ADP + protein N-phospho-L-histidine.</text>
        <dbReference type="EC" id="2.7.13.3"/>
    </reaction>
</comment>
<reference evidence="8" key="1">
    <citation type="journal article" date="2019" name="Int. J. Syst. Evol. Microbiol.">
        <title>The Global Catalogue of Microorganisms (GCM) 10K type strain sequencing project: providing services to taxonomists for standard genome sequencing and annotation.</title>
        <authorList>
            <consortium name="The Broad Institute Genomics Platform"/>
            <consortium name="The Broad Institute Genome Sequencing Center for Infectious Disease"/>
            <person name="Wu L."/>
            <person name="Ma J."/>
        </authorList>
    </citation>
    <scope>NUCLEOTIDE SEQUENCE [LARGE SCALE GENOMIC DNA]</scope>
    <source>
        <strain evidence="8">JCM 17841</strain>
    </source>
</reference>
<evidence type="ECO:0000256" key="3">
    <source>
        <dbReference type="ARBA" id="ARBA00022679"/>
    </source>
</evidence>
<dbReference type="PANTHER" id="PTHR24421">
    <property type="entry name" value="NITRATE/NITRITE SENSOR PROTEIN NARX-RELATED"/>
    <property type="match status" value="1"/>
</dbReference>
<dbReference type="EMBL" id="BAABGQ010000005">
    <property type="protein sequence ID" value="GAA4499189.1"/>
    <property type="molecule type" value="Genomic_DNA"/>
</dbReference>
<evidence type="ECO:0000259" key="6">
    <source>
        <dbReference type="PROSITE" id="PS50109"/>
    </source>
</evidence>
<sequence length="131" mass="14123">MLADFGLQVALDTICQQLASPALRWHCHVELAEGPAVPAVLQQAVYRLVQGLAHNVALHAQATEATVEVDALPEGLVVRIEDNGCGFDPATVRQGLGLMTLHRYAAVLRGVVRMESAPGLGTQILVRWPWP</sequence>
<dbReference type="SUPFAM" id="SSF55874">
    <property type="entry name" value="ATPase domain of HSP90 chaperone/DNA topoisomerase II/histidine kinase"/>
    <property type="match status" value="1"/>
</dbReference>
<evidence type="ECO:0000256" key="2">
    <source>
        <dbReference type="ARBA" id="ARBA00012438"/>
    </source>
</evidence>
<dbReference type="CDD" id="cd16917">
    <property type="entry name" value="HATPase_UhpB-NarQ-NarX-like"/>
    <property type="match status" value="1"/>
</dbReference>
<dbReference type="PROSITE" id="PS50109">
    <property type="entry name" value="HIS_KIN"/>
    <property type="match status" value="1"/>
</dbReference>
<accession>A0ABP8Q8K8</accession>
<dbReference type="InterPro" id="IPR005467">
    <property type="entry name" value="His_kinase_dom"/>
</dbReference>
<protein>
    <recommendedName>
        <fullName evidence="2">histidine kinase</fullName>
        <ecNumber evidence="2">2.7.13.3</ecNumber>
    </recommendedName>
</protein>
<dbReference type="InterPro" id="IPR036890">
    <property type="entry name" value="HATPase_C_sf"/>
</dbReference>
<dbReference type="Pfam" id="PF02518">
    <property type="entry name" value="HATPase_c"/>
    <property type="match status" value="1"/>
</dbReference>
<evidence type="ECO:0000256" key="1">
    <source>
        <dbReference type="ARBA" id="ARBA00000085"/>
    </source>
</evidence>
<keyword evidence="8" id="KW-1185">Reference proteome</keyword>
<evidence type="ECO:0000313" key="7">
    <source>
        <dbReference type="EMBL" id="GAA4499189.1"/>
    </source>
</evidence>
<dbReference type="PRINTS" id="PR00344">
    <property type="entry name" value="BCTRLSENSOR"/>
</dbReference>
<keyword evidence="4" id="KW-0418">Kinase</keyword>
<dbReference type="RefSeq" id="WP_345229210.1">
    <property type="nucleotide sequence ID" value="NZ_BAABGQ010000005.1"/>
</dbReference>
<feature type="domain" description="Histidine kinase" evidence="6">
    <location>
        <begin position="45"/>
        <end position="131"/>
    </location>
</feature>
<dbReference type="InterPro" id="IPR003594">
    <property type="entry name" value="HATPase_dom"/>
</dbReference>
<proteinExistence type="predicted"/>
<organism evidence="7 8">
    <name type="scientific">Hymenobacter ginsengisoli</name>
    <dbReference type="NCBI Taxonomy" id="1051626"/>
    <lineage>
        <taxon>Bacteria</taxon>
        <taxon>Pseudomonadati</taxon>
        <taxon>Bacteroidota</taxon>
        <taxon>Cytophagia</taxon>
        <taxon>Cytophagales</taxon>
        <taxon>Hymenobacteraceae</taxon>
        <taxon>Hymenobacter</taxon>
    </lineage>
</organism>
<evidence type="ECO:0000313" key="8">
    <source>
        <dbReference type="Proteomes" id="UP001501243"/>
    </source>
</evidence>
<name>A0ABP8Q8K8_9BACT</name>
<dbReference type="InterPro" id="IPR050482">
    <property type="entry name" value="Sensor_HK_TwoCompSys"/>
</dbReference>
<comment type="caution">
    <text evidence="7">The sequence shown here is derived from an EMBL/GenBank/DDBJ whole genome shotgun (WGS) entry which is preliminary data.</text>
</comment>
<dbReference type="InterPro" id="IPR004358">
    <property type="entry name" value="Sig_transdc_His_kin-like_C"/>
</dbReference>